<dbReference type="InterPro" id="IPR004723">
    <property type="entry name" value="AONS_Archaea/Proteobacteria"/>
</dbReference>
<dbReference type="InterPro" id="IPR015422">
    <property type="entry name" value="PyrdxlP-dep_Trfase_small"/>
</dbReference>
<comment type="caution">
    <text evidence="14">The sequence shown here is derived from an EMBL/GenBank/DDBJ whole genome shotgun (WGS) entry which is preliminary data.</text>
</comment>
<dbReference type="GO" id="GO:0008710">
    <property type="term" value="F:8-amino-7-oxononanoate synthase activity"/>
    <property type="evidence" value="ECO:0007669"/>
    <property type="project" value="UniProtKB-UniRule"/>
</dbReference>
<evidence type="ECO:0000313" key="14">
    <source>
        <dbReference type="EMBL" id="KEP27767.1"/>
    </source>
</evidence>
<evidence type="ECO:0000256" key="1">
    <source>
        <dbReference type="ARBA" id="ARBA00001933"/>
    </source>
</evidence>
<keyword evidence="12" id="KW-0175">Coiled coil</keyword>
<evidence type="ECO:0000256" key="8">
    <source>
        <dbReference type="ARBA" id="ARBA00023315"/>
    </source>
</evidence>
<feature type="domain" description="Aminotransferase class I/classII large" evidence="13">
    <location>
        <begin position="42"/>
        <end position="381"/>
    </location>
</feature>
<comment type="cofactor">
    <cofactor evidence="1 10 11">
        <name>pyridoxal 5'-phosphate</name>
        <dbReference type="ChEBI" id="CHEBI:597326"/>
    </cofactor>
</comment>
<dbReference type="EMBL" id="JOTP01000002">
    <property type="protein sequence ID" value="KEP27767.1"/>
    <property type="molecule type" value="Genomic_DNA"/>
</dbReference>
<comment type="pathway">
    <text evidence="2 11">Cofactor biosynthesis; biotin biosynthesis.</text>
</comment>
<dbReference type="Pfam" id="PF00155">
    <property type="entry name" value="Aminotran_1_2"/>
    <property type="match status" value="1"/>
</dbReference>
<feature type="coiled-coil region" evidence="12">
    <location>
        <begin position="365"/>
        <end position="392"/>
    </location>
</feature>
<gene>
    <name evidence="14" type="ORF">BA70_06775</name>
</gene>
<evidence type="ECO:0000256" key="5">
    <source>
        <dbReference type="ARBA" id="ARBA00022679"/>
    </source>
</evidence>
<dbReference type="PROSITE" id="PS00599">
    <property type="entry name" value="AA_TRANSFER_CLASS_2"/>
    <property type="match status" value="1"/>
</dbReference>
<reference evidence="14 15" key="1">
    <citation type="submission" date="2012-09" db="EMBL/GenBank/DDBJ databases">
        <title>Genome Sequence of Bacillus sp. DW5-4.</title>
        <authorList>
            <person name="Lai Q."/>
            <person name="Liu Y."/>
            <person name="Shao Z."/>
        </authorList>
    </citation>
    <scope>NUCLEOTIDE SEQUENCE [LARGE SCALE GENOMIC DNA]</scope>
    <source>
        <strain evidence="14 15">DW5-4</strain>
    </source>
</reference>
<dbReference type="InterPro" id="IPR001917">
    <property type="entry name" value="Aminotrans_II_pyridoxalP_BS"/>
</dbReference>
<dbReference type="GO" id="GO:0009102">
    <property type="term" value="P:biotin biosynthetic process"/>
    <property type="evidence" value="ECO:0007669"/>
    <property type="project" value="UniProtKB-UniRule"/>
</dbReference>
<feature type="modified residue" description="N6-(pyridoxal phosphate)lysine" evidence="10">
    <location>
        <position position="240"/>
    </location>
</feature>
<evidence type="ECO:0000256" key="7">
    <source>
        <dbReference type="ARBA" id="ARBA00022898"/>
    </source>
</evidence>
<keyword evidence="7 10" id="KW-0663">Pyridoxal phosphate</keyword>
<keyword evidence="15" id="KW-1185">Reference proteome</keyword>
<dbReference type="NCBIfam" id="TIGR00858">
    <property type="entry name" value="bioF"/>
    <property type="match status" value="1"/>
</dbReference>
<dbReference type="InterPro" id="IPR015424">
    <property type="entry name" value="PyrdxlP-dep_Trfase"/>
</dbReference>
<keyword evidence="14" id="KW-0436">Ligase</keyword>
<dbReference type="Proteomes" id="UP000028091">
    <property type="component" value="Unassembled WGS sequence"/>
</dbReference>
<comment type="similarity">
    <text evidence="3 11">Belongs to the class-II pyridoxal-phosphate-dependent aminotransferase family. BioF subfamily.</text>
</comment>
<keyword evidence="8" id="KW-0012">Acyltransferase</keyword>
<organism evidence="14 15">
    <name type="scientific">Bacillus zhangzhouensis</name>
    <dbReference type="NCBI Taxonomy" id="1178540"/>
    <lineage>
        <taxon>Bacteria</taxon>
        <taxon>Bacillati</taxon>
        <taxon>Bacillota</taxon>
        <taxon>Bacilli</taxon>
        <taxon>Bacillales</taxon>
        <taxon>Bacillaceae</taxon>
        <taxon>Bacillus</taxon>
    </lineage>
</organism>
<comment type="function">
    <text evidence="11">Catalyzes the decarboxylative condensation of pimeloyl-[acyl-carrier protein] and L-alanine to produce 8-amino-7-oxononanoate (AON), [acyl-carrier protein], and carbon dioxide.</text>
</comment>
<evidence type="ECO:0000256" key="12">
    <source>
        <dbReference type="SAM" id="Coils"/>
    </source>
</evidence>
<keyword evidence="5 11" id="KW-0808">Transferase</keyword>
<dbReference type="CDD" id="cd06454">
    <property type="entry name" value="KBL_like"/>
    <property type="match status" value="1"/>
</dbReference>
<dbReference type="UniPathway" id="UPA00078"/>
<dbReference type="NCBIfam" id="TIGR01825">
    <property type="entry name" value="gly_Cac_T_rel"/>
    <property type="match status" value="1"/>
</dbReference>
<evidence type="ECO:0000313" key="15">
    <source>
        <dbReference type="Proteomes" id="UP000028091"/>
    </source>
</evidence>
<dbReference type="GO" id="GO:0016874">
    <property type="term" value="F:ligase activity"/>
    <property type="evidence" value="ECO:0007669"/>
    <property type="project" value="UniProtKB-KW"/>
</dbReference>
<dbReference type="Gene3D" id="3.90.1150.10">
    <property type="entry name" value="Aspartate Aminotransferase, domain 1"/>
    <property type="match status" value="1"/>
</dbReference>
<proteinExistence type="inferred from homology"/>
<dbReference type="GO" id="GO:0030170">
    <property type="term" value="F:pyridoxal phosphate binding"/>
    <property type="evidence" value="ECO:0007669"/>
    <property type="project" value="InterPro"/>
</dbReference>
<evidence type="ECO:0000256" key="3">
    <source>
        <dbReference type="ARBA" id="ARBA00010008"/>
    </source>
</evidence>
<evidence type="ECO:0000256" key="6">
    <source>
        <dbReference type="ARBA" id="ARBA00022756"/>
    </source>
</evidence>
<comment type="subunit">
    <text evidence="4 11">Homodimer.</text>
</comment>
<dbReference type="InterPro" id="IPR004839">
    <property type="entry name" value="Aminotransferase_I/II_large"/>
</dbReference>
<evidence type="ECO:0000256" key="4">
    <source>
        <dbReference type="ARBA" id="ARBA00011738"/>
    </source>
</evidence>
<dbReference type="Gene3D" id="3.40.640.10">
    <property type="entry name" value="Type I PLP-dependent aspartate aminotransferase-like (Major domain)"/>
    <property type="match status" value="1"/>
</dbReference>
<protein>
    <recommendedName>
        <fullName evidence="11">8-amino-7-ketopelargonate synthase</fullName>
        <ecNumber evidence="11">2.3.1.47</ecNumber>
    </recommendedName>
</protein>
<dbReference type="InterPro" id="IPR050087">
    <property type="entry name" value="AON_synthase_class-II"/>
</dbReference>
<dbReference type="PANTHER" id="PTHR13693">
    <property type="entry name" value="CLASS II AMINOTRANSFERASE/8-AMINO-7-OXONONANOATE SYNTHASE"/>
    <property type="match status" value="1"/>
</dbReference>
<dbReference type="eggNOG" id="COG0156">
    <property type="taxonomic scope" value="Bacteria"/>
</dbReference>
<dbReference type="EC" id="2.3.1.47" evidence="11"/>
<accession>A0A081LEU1</accession>
<keyword evidence="6" id="KW-0093">Biotin biosynthesis</keyword>
<evidence type="ECO:0000256" key="2">
    <source>
        <dbReference type="ARBA" id="ARBA00004746"/>
    </source>
</evidence>
<evidence type="ECO:0000256" key="10">
    <source>
        <dbReference type="PIRSR" id="PIRSR604723-51"/>
    </source>
</evidence>
<dbReference type="SUPFAM" id="SSF53383">
    <property type="entry name" value="PLP-dependent transferases"/>
    <property type="match status" value="1"/>
</dbReference>
<dbReference type="InterPro" id="IPR015421">
    <property type="entry name" value="PyrdxlP-dep_Trfase_major"/>
</dbReference>
<dbReference type="AlphaFoldDB" id="A0A081LEU1"/>
<evidence type="ECO:0000259" key="13">
    <source>
        <dbReference type="Pfam" id="PF00155"/>
    </source>
</evidence>
<name>A0A081LEU1_9BACI</name>
<dbReference type="FunFam" id="3.40.640.10:FF:000006">
    <property type="entry name" value="5-aminolevulinate synthase, mitochondrial"/>
    <property type="match status" value="1"/>
</dbReference>
<dbReference type="NCBIfam" id="NF005394">
    <property type="entry name" value="PRK06939.1"/>
    <property type="match status" value="1"/>
</dbReference>
<comment type="catalytic activity">
    <reaction evidence="9 11">
        <text>6-carboxyhexanoyl-[ACP] + L-alanine + H(+) = (8S)-8-amino-7-oxononanoate + holo-[ACP] + CO2</text>
        <dbReference type="Rhea" id="RHEA:42288"/>
        <dbReference type="Rhea" id="RHEA-COMP:9685"/>
        <dbReference type="Rhea" id="RHEA-COMP:9955"/>
        <dbReference type="ChEBI" id="CHEBI:15378"/>
        <dbReference type="ChEBI" id="CHEBI:16526"/>
        <dbReference type="ChEBI" id="CHEBI:57972"/>
        <dbReference type="ChEBI" id="CHEBI:64479"/>
        <dbReference type="ChEBI" id="CHEBI:78846"/>
        <dbReference type="ChEBI" id="CHEBI:149468"/>
        <dbReference type="EC" id="2.3.1.47"/>
    </reaction>
</comment>
<dbReference type="InterPro" id="IPR010962">
    <property type="entry name" value="AONS_Archaea/Firmicutes"/>
</dbReference>
<sequence length="393" mass="43307">MMKEFTYLQDELEAMKQQGTHQTLKEIDSKQSSTVTLNDQSVIQLSSNNYLGLTSHPRLMKAAKEAIDEFGAGTGSVRTIAGTMTMHERLEKKLAAFKKTEAALVFQSGFTTNQGVLSSILTKDDIVISDELNHASIIDGIRLTKADKKVYAHSNMEELEKILKKSMNYRVRLIVTDSVFSMDGDIAPLPEIVRLAEAYDAFVMVDDAHASGVLGENGRGTVNHFKLDGRVHIQVGTLSKAVGVLGGYVAGSAVLIDYLKHKARPFLFSTSHPPAVTRACEEAIEVLLDEPERIDTLWENAAYFKEKVISLGFQVAPTETPIIPIMIGDEALTFRFSKALIERGVFAQGIAFPTVAKGKARIRAIITAEHTKEELDRALTIIEEEAKKLNILD</sequence>
<dbReference type="PANTHER" id="PTHR13693:SF3">
    <property type="entry name" value="LD36009P"/>
    <property type="match status" value="1"/>
</dbReference>
<evidence type="ECO:0000256" key="9">
    <source>
        <dbReference type="ARBA" id="ARBA00047715"/>
    </source>
</evidence>
<evidence type="ECO:0000256" key="11">
    <source>
        <dbReference type="RuleBase" id="RU003693"/>
    </source>
</evidence>